<dbReference type="GeneID" id="42776935"/>
<evidence type="ECO:0000313" key="2">
    <source>
        <dbReference type="Proteomes" id="UP000092714"/>
    </source>
</evidence>
<evidence type="ECO:0000313" key="1">
    <source>
        <dbReference type="EMBL" id="OBY09670.1"/>
    </source>
</evidence>
<name>A0A1B8RL63_9CLOT</name>
<dbReference type="Pfam" id="PF06245">
    <property type="entry name" value="DUF1015"/>
    <property type="match status" value="1"/>
</dbReference>
<accession>A0A1B8RL63</accession>
<dbReference type="PANTHER" id="PTHR36454">
    <property type="entry name" value="LMO2823 PROTEIN"/>
    <property type="match status" value="1"/>
</dbReference>
<comment type="caution">
    <text evidence="1">The sequence shown here is derived from an EMBL/GenBank/DDBJ whole genome shotgun (WGS) entry which is preliminary data.</text>
</comment>
<gene>
    <name evidence="1" type="ORF">CP373A1_15165</name>
</gene>
<dbReference type="AlphaFoldDB" id="A0A1B8RL63"/>
<proteinExistence type="predicted"/>
<protein>
    <recommendedName>
        <fullName evidence="3">DUF1015 domain-containing protein</fullName>
    </recommendedName>
</protein>
<dbReference type="RefSeq" id="WP_027099101.1">
    <property type="nucleotide sequence ID" value="NZ_JADMZL010000011.1"/>
</dbReference>
<dbReference type="PIRSF" id="PIRSF033563">
    <property type="entry name" value="UCP033563"/>
    <property type="match status" value="1"/>
</dbReference>
<dbReference type="Proteomes" id="UP000092714">
    <property type="component" value="Unassembled WGS sequence"/>
</dbReference>
<sequence>MAIVKAFKGIRPIEELASKIAALPYDVMSSEEARDMAIDNPYSFLHIDRAEIDLDPSVDIHDKKVYEKARENLDKMIEDGQFIQDEKPCLYIYRQIMNGRSQTGLVFCASIDDYLNNVIKKHEYTRADKELDRINHVDYCDANTGPIFLTYREDEVTSEVIKEWTKEGTKRKPVYDFISEDGIGHQVWVIDNEIIVEEIIALFKEIENLYIADGHHRSASAVKVGLKRREENPDYTGEEEFNYFLAVAFPDNDLMVMDYNRVVKDLNGLSTDEFFEKLKDNFIITESKENVQIKPSSKHTFGMFIEDKWYLLEAKKGSFNEYDPIKSLDVAILQDNILTPILGIEDVRISDRIDFIGGIRGLSELERRVHKDMKVSFSMYPTEVVDIMKVADTNQVMPPKSTWFEPKLRSGLFVHKLR</sequence>
<dbReference type="EMBL" id="MAPZ01000028">
    <property type="protein sequence ID" value="OBY09670.1"/>
    <property type="molecule type" value="Genomic_DNA"/>
</dbReference>
<dbReference type="eggNOG" id="COG4198">
    <property type="taxonomic scope" value="Bacteria"/>
</dbReference>
<dbReference type="OrthoDB" id="9781616at2"/>
<reference evidence="1 2" key="1">
    <citation type="submission" date="2016-06" db="EMBL/GenBank/DDBJ databases">
        <authorList>
            <person name="Kjaerup R.B."/>
            <person name="Dalgaard T.S."/>
            <person name="Juul-Madsen H.R."/>
        </authorList>
    </citation>
    <scope>NUCLEOTIDE SEQUENCE [LARGE SCALE GENOMIC DNA]</scope>
    <source>
        <strain evidence="1 2">373-A1</strain>
    </source>
</reference>
<evidence type="ECO:0008006" key="3">
    <source>
        <dbReference type="Google" id="ProtNLM"/>
    </source>
</evidence>
<organism evidence="1 2">
    <name type="scientific">Clostridium paraputrificum</name>
    <dbReference type="NCBI Taxonomy" id="29363"/>
    <lineage>
        <taxon>Bacteria</taxon>
        <taxon>Bacillati</taxon>
        <taxon>Bacillota</taxon>
        <taxon>Clostridia</taxon>
        <taxon>Eubacteriales</taxon>
        <taxon>Clostridiaceae</taxon>
        <taxon>Clostridium</taxon>
    </lineage>
</organism>
<keyword evidence="2" id="KW-1185">Reference proteome</keyword>
<dbReference type="PANTHER" id="PTHR36454:SF1">
    <property type="entry name" value="DUF1015 DOMAIN-CONTAINING PROTEIN"/>
    <property type="match status" value="1"/>
</dbReference>
<dbReference type="InterPro" id="IPR008323">
    <property type="entry name" value="UCP033563"/>
</dbReference>